<feature type="region of interest" description="Disordered" evidence="1">
    <location>
        <begin position="187"/>
        <end position="207"/>
    </location>
</feature>
<gene>
    <name evidence="2" type="ORF">WMW72_32140</name>
</gene>
<dbReference type="Proteomes" id="UP001469365">
    <property type="component" value="Unassembled WGS sequence"/>
</dbReference>
<organism evidence="2 3">
    <name type="scientific">Paenibacillus filicis</name>
    <dbReference type="NCBI Taxonomy" id="669464"/>
    <lineage>
        <taxon>Bacteria</taxon>
        <taxon>Bacillati</taxon>
        <taxon>Bacillota</taxon>
        <taxon>Bacilli</taxon>
        <taxon>Bacillales</taxon>
        <taxon>Paenibacillaceae</taxon>
        <taxon>Paenibacillus</taxon>
    </lineage>
</organism>
<dbReference type="GO" id="GO:0016491">
    <property type="term" value="F:oxidoreductase activity"/>
    <property type="evidence" value="ECO:0007669"/>
    <property type="project" value="UniProtKB-KW"/>
</dbReference>
<sequence>MTIKRLTRYPSYDIMSQRDEWDPHTRRLVMDRLLTSGTYNFLTPVEAEMLRTLCCLIMDDDRPEVCQYVLDHIDQTLDQGKESQRQPGIPAAPQLIRAGLLALDTACQTLYTKRYFHLTPERQQAMLEELCKGEAVPLDLWKDVPVLAWFNKLLGLTIDAYYSHPEIWSEIGHGGPAYPRGYVRMHPGEPDPWEAKEPRKVPVDDEA</sequence>
<proteinExistence type="predicted"/>
<dbReference type="Pfam" id="PF13618">
    <property type="entry name" value="Gluconate_2-dh3"/>
    <property type="match status" value="1"/>
</dbReference>
<keyword evidence="3" id="KW-1185">Reference proteome</keyword>
<evidence type="ECO:0000256" key="1">
    <source>
        <dbReference type="SAM" id="MobiDB-lite"/>
    </source>
</evidence>
<comment type="caution">
    <text evidence="2">The sequence shown here is derived from an EMBL/GenBank/DDBJ whole genome shotgun (WGS) entry which is preliminary data.</text>
</comment>
<evidence type="ECO:0000313" key="3">
    <source>
        <dbReference type="Proteomes" id="UP001469365"/>
    </source>
</evidence>
<accession>A0ABU9DUJ8</accession>
<dbReference type="EC" id="1.-.-.-" evidence="2"/>
<dbReference type="InterPro" id="IPR027056">
    <property type="entry name" value="Gluconate_2DH_su3"/>
</dbReference>
<protein>
    <submittedName>
        <fullName evidence="2">Gluconate 2-dehydrogenase subunit 3 family protein</fullName>
        <ecNumber evidence="2">1.-.-.-</ecNumber>
    </submittedName>
</protein>
<dbReference type="EMBL" id="JBBPCC010000032">
    <property type="protein sequence ID" value="MEK8132544.1"/>
    <property type="molecule type" value="Genomic_DNA"/>
</dbReference>
<evidence type="ECO:0000313" key="2">
    <source>
        <dbReference type="EMBL" id="MEK8132544.1"/>
    </source>
</evidence>
<keyword evidence="2" id="KW-0560">Oxidoreductase</keyword>
<dbReference type="RefSeq" id="WP_341419679.1">
    <property type="nucleotide sequence ID" value="NZ_JBBPCC010000032.1"/>
</dbReference>
<name>A0ABU9DUJ8_9BACL</name>
<reference evidence="2 3" key="1">
    <citation type="submission" date="2024-04" db="EMBL/GenBank/DDBJ databases">
        <title>draft genome sequnece of Paenibacillus filicis.</title>
        <authorList>
            <person name="Kim D.-U."/>
        </authorList>
    </citation>
    <scope>NUCLEOTIDE SEQUENCE [LARGE SCALE GENOMIC DNA]</scope>
    <source>
        <strain evidence="2 3">KACC14197</strain>
    </source>
</reference>